<name>A0A4S9BTA2_AURPU</name>
<reference evidence="3 4" key="1">
    <citation type="submission" date="2018-10" db="EMBL/GenBank/DDBJ databases">
        <title>Fifty Aureobasidium pullulans genomes reveal a recombining polyextremotolerant generalist.</title>
        <authorList>
            <person name="Gostincar C."/>
            <person name="Turk M."/>
            <person name="Zajc J."/>
            <person name="Gunde-Cimerman N."/>
        </authorList>
    </citation>
    <scope>NUCLEOTIDE SEQUENCE [LARGE SCALE GENOMIC DNA]</scope>
    <source>
        <strain evidence="3 4">EXF-10507</strain>
    </source>
</reference>
<keyword evidence="2" id="KW-0732">Signal</keyword>
<dbReference type="SUPFAM" id="SSF49870">
    <property type="entry name" value="Osmotin, thaumatin-like protein"/>
    <property type="match status" value="1"/>
</dbReference>
<comment type="caution">
    <text evidence="3">The sequence shown here is derived from an EMBL/GenBank/DDBJ whole genome shotgun (WGS) entry which is preliminary data.</text>
</comment>
<protein>
    <submittedName>
        <fullName evidence="3">Uncharacterized protein</fullName>
    </submittedName>
</protein>
<feature type="compositionally biased region" description="Low complexity" evidence="1">
    <location>
        <begin position="70"/>
        <end position="83"/>
    </location>
</feature>
<dbReference type="EMBL" id="QZAR01000005">
    <property type="protein sequence ID" value="THW97018.1"/>
    <property type="molecule type" value="Genomic_DNA"/>
</dbReference>
<proteinExistence type="predicted"/>
<dbReference type="Proteomes" id="UP000304928">
    <property type="component" value="Unassembled WGS sequence"/>
</dbReference>
<dbReference type="Gene3D" id="2.60.110.10">
    <property type="entry name" value="Thaumatin"/>
    <property type="match status" value="1"/>
</dbReference>
<dbReference type="InterPro" id="IPR037176">
    <property type="entry name" value="Osmotin/thaumatin-like_sf"/>
</dbReference>
<evidence type="ECO:0000313" key="3">
    <source>
        <dbReference type="EMBL" id="THW97018.1"/>
    </source>
</evidence>
<feature type="region of interest" description="Disordered" evidence="1">
    <location>
        <begin position="52"/>
        <end position="98"/>
    </location>
</feature>
<gene>
    <name evidence="3" type="ORF">D6D15_00576</name>
</gene>
<feature type="signal peptide" evidence="2">
    <location>
        <begin position="1"/>
        <end position="27"/>
    </location>
</feature>
<evidence type="ECO:0000313" key="4">
    <source>
        <dbReference type="Proteomes" id="UP000304928"/>
    </source>
</evidence>
<evidence type="ECO:0000256" key="1">
    <source>
        <dbReference type="SAM" id="MobiDB-lite"/>
    </source>
</evidence>
<accession>A0A4S9BTA2</accession>
<sequence length="372" mass="40081">MITLPSTNMLITKSILTLSALTSLVAAQGHLAVLGADGVSVGYSVNAPEIGGTKDVSAESSPNNADKVDQPTTPNQPGQTPTPVMAPTKPSGPLSIPVKKEPVSTVLPASTPVRSPAVEERPIGADPAADPAHPIGVWFINQNAVKQYISVDWARKDYEKYGKHPILDFTNTTVEPGQKTWIEGMSFLSPKFFVGVSPNHNSPEIGDHRNHDTAVEFSWKSEDGQTYYDVDIEKGFSSPVWCHGQGQGWGTGQGCVTDVLAACPEKFKSYNPDSGVYDQCLGTLEADSIQFRLSQCPHTYVRFNDDWNTRTVSGSHVLICTIVSTPATSEFQAVQLAEAERKRNGGLPANAVLPRRALPHGHLKAKAFSRHA</sequence>
<organism evidence="3 4">
    <name type="scientific">Aureobasidium pullulans</name>
    <name type="common">Black yeast</name>
    <name type="synonym">Pullularia pullulans</name>
    <dbReference type="NCBI Taxonomy" id="5580"/>
    <lineage>
        <taxon>Eukaryota</taxon>
        <taxon>Fungi</taxon>
        <taxon>Dikarya</taxon>
        <taxon>Ascomycota</taxon>
        <taxon>Pezizomycotina</taxon>
        <taxon>Dothideomycetes</taxon>
        <taxon>Dothideomycetidae</taxon>
        <taxon>Dothideales</taxon>
        <taxon>Saccotheciaceae</taxon>
        <taxon>Aureobasidium</taxon>
    </lineage>
</organism>
<feature type="chain" id="PRO_5020756268" evidence="2">
    <location>
        <begin position="28"/>
        <end position="372"/>
    </location>
</feature>
<evidence type="ECO:0000256" key="2">
    <source>
        <dbReference type="SAM" id="SignalP"/>
    </source>
</evidence>
<dbReference type="AlphaFoldDB" id="A0A4S9BTA2"/>